<comment type="caution">
    <text evidence="2">The sequence shown here is derived from an EMBL/GenBank/DDBJ whole genome shotgun (WGS) entry which is preliminary data.</text>
</comment>
<dbReference type="PROSITE" id="PS51186">
    <property type="entry name" value="GNAT"/>
    <property type="match status" value="1"/>
</dbReference>
<dbReference type="Pfam" id="PF00583">
    <property type="entry name" value="Acetyltransf_1"/>
    <property type="match status" value="1"/>
</dbReference>
<sequence>MHEIRKATVRDVEGICAIRDEAWIDTYPSKELGLTEEAVRINAQGPDGELVPKRITWFKQKILNKSDNWAMYVGLIDSVVRGFVVASIGDDGKKCINSLYVKPGYQGKGLGADLMQKAIDWLDEGGDIYLEVAAHNQRAIKFYERFGFKLTHNKVEDEQNRPSYVAPIPQAEMILDRTAS</sequence>
<dbReference type="SUPFAM" id="SSF55729">
    <property type="entry name" value="Acyl-CoA N-acyltransferases (Nat)"/>
    <property type="match status" value="1"/>
</dbReference>
<proteinExistence type="predicted"/>
<accession>A0A955I562</accession>
<protein>
    <submittedName>
        <fullName evidence="2">GNAT family N-acetyltransferase</fullName>
    </submittedName>
</protein>
<dbReference type="Proteomes" id="UP000760819">
    <property type="component" value="Unassembled WGS sequence"/>
</dbReference>
<name>A0A955I562_9BACT</name>
<dbReference type="GO" id="GO:0016747">
    <property type="term" value="F:acyltransferase activity, transferring groups other than amino-acyl groups"/>
    <property type="evidence" value="ECO:0007669"/>
    <property type="project" value="InterPro"/>
</dbReference>
<dbReference type="InterPro" id="IPR050276">
    <property type="entry name" value="MshD_Acetyltransferase"/>
</dbReference>
<dbReference type="InterPro" id="IPR016181">
    <property type="entry name" value="Acyl_CoA_acyltransferase"/>
</dbReference>
<dbReference type="EMBL" id="JAGQLI010000113">
    <property type="protein sequence ID" value="MCA9379225.1"/>
    <property type="molecule type" value="Genomic_DNA"/>
</dbReference>
<reference evidence="2" key="2">
    <citation type="journal article" date="2021" name="Microbiome">
        <title>Successional dynamics and alternative stable states in a saline activated sludge microbial community over 9 years.</title>
        <authorList>
            <person name="Wang Y."/>
            <person name="Ye J."/>
            <person name="Ju F."/>
            <person name="Liu L."/>
            <person name="Boyd J.A."/>
            <person name="Deng Y."/>
            <person name="Parks D.H."/>
            <person name="Jiang X."/>
            <person name="Yin X."/>
            <person name="Woodcroft B.J."/>
            <person name="Tyson G.W."/>
            <person name="Hugenholtz P."/>
            <person name="Polz M.F."/>
            <person name="Zhang T."/>
        </authorList>
    </citation>
    <scope>NUCLEOTIDE SEQUENCE</scope>
    <source>
        <strain evidence="2">HKST-UBA12</strain>
    </source>
</reference>
<evidence type="ECO:0000313" key="3">
    <source>
        <dbReference type="Proteomes" id="UP000760819"/>
    </source>
</evidence>
<dbReference type="PANTHER" id="PTHR43617">
    <property type="entry name" value="L-AMINO ACID N-ACETYLTRANSFERASE"/>
    <property type="match status" value="1"/>
</dbReference>
<evidence type="ECO:0000313" key="2">
    <source>
        <dbReference type="EMBL" id="MCA9379225.1"/>
    </source>
</evidence>
<feature type="domain" description="N-acetyltransferase" evidence="1">
    <location>
        <begin position="2"/>
        <end position="178"/>
    </location>
</feature>
<gene>
    <name evidence="2" type="ORF">KC640_02245</name>
</gene>
<evidence type="ECO:0000259" key="1">
    <source>
        <dbReference type="PROSITE" id="PS51186"/>
    </source>
</evidence>
<dbReference type="Gene3D" id="3.40.630.30">
    <property type="match status" value="1"/>
</dbReference>
<organism evidence="2 3">
    <name type="scientific">Candidatus Dojkabacteria bacterium</name>
    <dbReference type="NCBI Taxonomy" id="2099670"/>
    <lineage>
        <taxon>Bacteria</taxon>
        <taxon>Candidatus Dojkabacteria</taxon>
    </lineage>
</organism>
<dbReference type="AlphaFoldDB" id="A0A955I562"/>
<dbReference type="InterPro" id="IPR000182">
    <property type="entry name" value="GNAT_dom"/>
</dbReference>
<dbReference type="CDD" id="cd04301">
    <property type="entry name" value="NAT_SF"/>
    <property type="match status" value="1"/>
</dbReference>
<reference evidence="2" key="1">
    <citation type="submission" date="2020-04" db="EMBL/GenBank/DDBJ databases">
        <authorList>
            <person name="Zhang T."/>
        </authorList>
    </citation>
    <scope>NUCLEOTIDE SEQUENCE</scope>
    <source>
        <strain evidence="2">HKST-UBA12</strain>
    </source>
</reference>